<dbReference type="Proteomes" id="UP001064489">
    <property type="component" value="Chromosome 11"/>
</dbReference>
<organism evidence="1 2">
    <name type="scientific">Acer negundo</name>
    <name type="common">Box elder</name>
    <dbReference type="NCBI Taxonomy" id="4023"/>
    <lineage>
        <taxon>Eukaryota</taxon>
        <taxon>Viridiplantae</taxon>
        <taxon>Streptophyta</taxon>
        <taxon>Embryophyta</taxon>
        <taxon>Tracheophyta</taxon>
        <taxon>Spermatophyta</taxon>
        <taxon>Magnoliopsida</taxon>
        <taxon>eudicotyledons</taxon>
        <taxon>Gunneridae</taxon>
        <taxon>Pentapetalae</taxon>
        <taxon>rosids</taxon>
        <taxon>malvids</taxon>
        <taxon>Sapindales</taxon>
        <taxon>Sapindaceae</taxon>
        <taxon>Hippocastanoideae</taxon>
        <taxon>Acereae</taxon>
        <taxon>Acer</taxon>
    </lineage>
</organism>
<gene>
    <name evidence="1" type="ORF">LWI28_010339</name>
</gene>
<sequence>MEAIPVLTGLVGKQRRGRKGHRFSRLTRWYYRKKPPHLEQKFTDELKAYSTLTLMAEERLMKYYRRFKPLAIVGAELDKHGGYDMEETGEQRVDDEQINEQKVEVEVEVENEQEVEVEVEDAQ</sequence>
<dbReference type="AlphaFoldDB" id="A0AAD5I5Q3"/>
<comment type="caution">
    <text evidence="1">The sequence shown here is derived from an EMBL/GenBank/DDBJ whole genome shotgun (WGS) entry which is preliminary data.</text>
</comment>
<dbReference type="EMBL" id="JAJSOW010000108">
    <property type="protein sequence ID" value="KAI9153371.1"/>
    <property type="molecule type" value="Genomic_DNA"/>
</dbReference>
<accession>A0AAD5I5Q3</accession>
<name>A0AAD5I5Q3_ACENE</name>
<reference evidence="1" key="1">
    <citation type="journal article" date="2022" name="Plant J.">
        <title>Strategies of tolerance reflected in two North American maple genomes.</title>
        <authorList>
            <person name="McEvoy S.L."/>
            <person name="Sezen U.U."/>
            <person name="Trouern-Trend A."/>
            <person name="McMahon S.M."/>
            <person name="Schaberg P.G."/>
            <person name="Yang J."/>
            <person name="Wegrzyn J.L."/>
            <person name="Swenson N.G."/>
        </authorList>
    </citation>
    <scope>NUCLEOTIDE SEQUENCE</scope>
    <source>
        <strain evidence="1">91603</strain>
    </source>
</reference>
<reference evidence="1" key="2">
    <citation type="submission" date="2023-02" db="EMBL/GenBank/DDBJ databases">
        <authorList>
            <person name="Swenson N.G."/>
            <person name="Wegrzyn J.L."/>
            <person name="Mcevoy S.L."/>
        </authorList>
    </citation>
    <scope>NUCLEOTIDE SEQUENCE</scope>
    <source>
        <strain evidence="1">91603</strain>
        <tissue evidence="1">Leaf</tissue>
    </source>
</reference>
<protein>
    <submittedName>
        <fullName evidence="1">Uncharacterized protein</fullName>
    </submittedName>
</protein>
<evidence type="ECO:0000313" key="2">
    <source>
        <dbReference type="Proteomes" id="UP001064489"/>
    </source>
</evidence>
<evidence type="ECO:0000313" key="1">
    <source>
        <dbReference type="EMBL" id="KAI9153371.1"/>
    </source>
</evidence>
<keyword evidence="2" id="KW-1185">Reference proteome</keyword>
<proteinExistence type="predicted"/>